<feature type="non-terminal residue" evidence="1">
    <location>
        <position position="1"/>
    </location>
</feature>
<evidence type="ECO:0000313" key="2">
    <source>
        <dbReference type="Proteomes" id="UP000601435"/>
    </source>
</evidence>
<reference evidence="1" key="1">
    <citation type="submission" date="2021-02" db="EMBL/GenBank/DDBJ databases">
        <authorList>
            <person name="Dougan E. K."/>
            <person name="Rhodes N."/>
            <person name="Thang M."/>
            <person name="Chan C."/>
        </authorList>
    </citation>
    <scope>NUCLEOTIDE SEQUENCE</scope>
</reference>
<organism evidence="1 2">
    <name type="scientific">Symbiodinium necroappetens</name>
    <dbReference type="NCBI Taxonomy" id="1628268"/>
    <lineage>
        <taxon>Eukaryota</taxon>
        <taxon>Sar</taxon>
        <taxon>Alveolata</taxon>
        <taxon>Dinophyceae</taxon>
        <taxon>Suessiales</taxon>
        <taxon>Symbiodiniaceae</taxon>
        <taxon>Symbiodinium</taxon>
    </lineage>
</organism>
<name>A0A812VUN2_9DINO</name>
<proteinExistence type="predicted"/>
<gene>
    <name evidence="1" type="ORF">SNEC2469_LOCUS18377</name>
</gene>
<comment type="caution">
    <text evidence="1">The sequence shown here is derived from an EMBL/GenBank/DDBJ whole genome shotgun (WGS) entry which is preliminary data.</text>
</comment>
<protein>
    <submittedName>
        <fullName evidence="1">Uncharacterized protein</fullName>
    </submittedName>
</protein>
<dbReference type="EMBL" id="CAJNJA010030879">
    <property type="protein sequence ID" value="CAE7649873.1"/>
    <property type="molecule type" value="Genomic_DNA"/>
</dbReference>
<sequence>EAAVVSAAPVNDSIECLKSGVPEARDKGKAQKYARDRASLPPFVVNLVEEQSKKSGNQRSFKSAAINRLYTRLPDGSLKLNLGDPVFTQASSLYDKEFKRTSDEAYPETVMKGMFFHNSQVDFDRAISKGEIFSTNVDGVPYYAFTKVKVAREEGKNIKHELVGKKDISKQVGDQLLDALHQVGWKMSRKTAETMVSDGGLSEGAQKLLGQALASVEKMGKESSNLLKSKHDLPDQTVNRLKLGYAKCTGYCASLNQLKEFEIMPDGSTPSKESLDEFFMGVALHVQELNLKIEEAKGHIRAKAK</sequence>
<dbReference type="OrthoDB" id="421042at2759"/>
<accession>A0A812VUN2</accession>
<keyword evidence="2" id="KW-1185">Reference proteome</keyword>
<dbReference type="AlphaFoldDB" id="A0A812VUN2"/>
<dbReference type="Proteomes" id="UP000601435">
    <property type="component" value="Unassembled WGS sequence"/>
</dbReference>
<evidence type="ECO:0000313" key="1">
    <source>
        <dbReference type="EMBL" id="CAE7649873.1"/>
    </source>
</evidence>